<feature type="domain" description="AMP-dependent synthetase/ligase" evidence="3">
    <location>
        <begin position="27"/>
        <end position="389"/>
    </location>
</feature>
<gene>
    <name evidence="5" type="ORF">HJ588_00695</name>
</gene>
<evidence type="ECO:0000259" key="3">
    <source>
        <dbReference type="Pfam" id="PF00501"/>
    </source>
</evidence>
<protein>
    <submittedName>
        <fullName evidence="5">Long-chain-fatty-acid--CoA ligase</fullName>
    </submittedName>
</protein>
<keyword evidence="2 5" id="KW-0436">Ligase</keyword>
<dbReference type="Pfam" id="PF00501">
    <property type="entry name" value="AMP-binding"/>
    <property type="match status" value="1"/>
</dbReference>
<proteinExistence type="inferred from homology"/>
<dbReference type="Gene3D" id="3.30.300.30">
    <property type="match status" value="1"/>
</dbReference>
<dbReference type="PROSITE" id="PS00455">
    <property type="entry name" value="AMP_BINDING"/>
    <property type="match status" value="1"/>
</dbReference>
<organism evidence="5 6">
    <name type="scientific">Flexivirga aerilata</name>
    <dbReference type="NCBI Taxonomy" id="1656889"/>
    <lineage>
        <taxon>Bacteria</taxon>
        <taxon>Bacillati</taxon>
        <taxon>Actinomycetota</taxon>
        <taxon>Actinomycetes</taxon>
        <taxon>Micrococcales</taxon>
        <taxon>Dermacoccaceae</taxon>
        <taxon>Flexivirga</taxon>
    </lineage>
</organism>
<dbReference type="Proteomes" id="UP000557772">
    <property type="component" value="Unassembled WGS sequence"/>
</dbReference>
<sequence>MTVVPDVPPLDAATRARRRTTWPNLVARHAFQQPEKPAFRWQGDTITWRQFQERASRFADALYAEGVRKGDRVALLTFNRPEFLDAVVGAQQLGAIAVPFNFRLTPPELAVLLGDAEPAVVVVDAALLPSLQAALADADIAPRVVVTAASDAPAAGVTWEDFVGADHPEHPVVDVAEDDPALIMFTSGTTGRPKGAVLSHLNLHGNGVTCLRAWQSNDDDITLLGTPLFHIGGLGVFSGAVLAGATVVLQPTAAFDAGETLDLMRDEHVTGTFLVPAQWQAMVAEQSRSPRDLQLRVLSWGAAPATEQLLRGMTQAFPGGANVAVFGQTEMSPVTCMLGERDAIRKLGSVGKPISTLATRVVDPLGQDVAPGEVGEILYRGPTQMLGYWRQPEATSAAFEGGWFHSGDLVRVDDEGFVYVIDRVKDMVITGGENVYCVEVENALADHPDIAEVTVVGRPHDKWGETVVAVAALRPGASLTIEQLRDFADGRLARYKQPTELHLLDALPRNASGKVVKATLRQQVAADEGTVQQ</sequence>
<dbReference type="RefSeq" id="WP_171151003.1">
    <property type="nucleotide sequence ID" value="NZ_JABENB010000001.1"/>
</dbReference>
<evidence type="ECO:0000256" key="1">
    <source>
        <dbReference type="ARBA" id="ARBA00006432"/>
    </source>
</evidence>
<dbReference type="GO" id="GO:0031956">
    <property type="term" value="F:medium-chain fatty acid-CoA ligase activity"/>
    <property type="evidence" value="ECO:0007669"/>
    <property type="project" value="TreeGrafter"/>
</dbReference>
<dbReference type="AlphaFoldDB" id="A0A849ADG2"/>
<evidence type="ECO:0000313" key="5">
    <source>
        <dbReference type="EMBL" id="NNG37793.1"/>
    </source>
</evidence>
<dbReference type="GO" id="GO:0006631">
    <property type="term" value="P:fatty acid metabolic process"/>
    <property type="evidence" value="ECO:0007669"/>
    <property type="project" value="TreeGrafter"/>
</dbReference>
<dbReference type="FunFam" id="3.30.300.30:FF:000008">
    <property type="entry name" value="2,3-dihydroxybenzoate-AMP ligase"/>
    <property type="match status" value="1"/>
</dbReference>
<evidence type="ECO:0000259" key="4">
    <source>
        <dbReference type="Pfam" id="PF13193"/>
    </source>
</evidence>
<dbReference type="SUPFAM" id="SSF56801">
    <property type="entry name" value="Acetyl-CoA synthetase-like"/>
    <property type="match status" value="1"/>
</dbReference>
<dbReference type="PANTHER" id="PTHR43201:SF5">
    <property type="entry name" value="MEDIUM-CHAIN ACYL-COA LIGASE ACSF2, MITOCHONDRIAL"/>
    <property type="match status" value="1"/>
</dbReference>
<comment type="similarity">
    <text evidence="1">Belongs to the ATP-dependent AMP-binding enzyme family.</text>
</comment>
<dbReference type="Pfam" id="PF13193">
    <property type="entry name" value="AMP-binding_C"/>
    <property type="match status" value="1"/>
</dbReference>
<evidence type="ECO:0000256" key="2">
    <source>
        <dbReference type="ARBA" id="ARBA00022598"/>
    </source>
</evidence>
<comment type="caution">
    <text evidence="5">The sequence shown here is derived from an EMBL/GenBank/DDBJ whole genome shotgun (WGS) entry which is preliminary data.</text>
</comment>
<dbReference type="CDD" id="cd17631">
    <property type="entry name" value="FACL_FadD13-like"/>
    <property type="match status" value="1"/>
</dbReference>
<dbReference type="InterPro" id="IPR045851">
    <property type="entry name" value="AMP-bd_C_sf"/>
</dbReference>
<dbReference type="EMBL" id="JABENB010000001">
    <property type="protein sequence ID" value="NNG37793.1"/>
    <property type="molecule type" value="Genomic_DNA"/>
</dbReference>
<dbReference type="InterPro" id="IPR020845">
    <property type="entry name" value="AMP-binding_CS"/>
</dbReference>
<keyword evidence="6" id="KW-1185">Reference proteome</keyword>
<name>A0A849ADG2_9MICO</name>
<dbReference type="InterPro" id="IPR025110">
    <property type="entry name" value="AMP-bd_C"/>
</dbReference>
<evidence type="ECO:0000313" key="6">
    <source>
        <dbReference type="Proteomes" id="UP000557772"/>
    </source>
</evidence>
<dbReference type="InterPro" id="IPR042099">
    <property type="entry name" value="ANL_N_sf"/>
</dbReference>
<feature type="domain" description="AMP-binding enzyme C-terminal" evidence="4">
    <location>
        <begin position="439"/>
        <end position="514"/>
    </location>
</feature>
<reference evidence="5 6" key="1">
    <citation type="submission" date="2020-05" db="EMBL/GenBank/DDBJ databases">
        <title>Flexivirga sp. ID2601S isolated from air conditioner.</title>
        <authorList>
            <person name="Kim D.H."/>
        </authorList>
    </citation>
    <scope>NUCLEOTIDE SEQUENCE [LARGE SCALE GENOMIC DNA]</scope>
    <source>
        <strain evidence="5 6">ID2601S</strain>
    </source>
</reference>
<dbReference type="PANTHER" id="PTHR43201">
    <property type="entry name" value="ACYL-COA SYNTHETASE"/>
    <property type="match status" value="1"/>
</dbReference>
<dbReference type="NCBIfam" id="NF004837">
    <property type="entry name" value="PRK06187.1"/>
    <property type="match status" value="1"/>
</dbReference>
<dbReference type="Gene3D" id="3.40.50.12780">
    <property type="entry name" value="N-terminal domain of ligase-like"/>
    <property type="match status" value="1"/>
</dbReference>
<dbReference type="InterPro" id="IPR000873">
    <property type="entry name" value="AMP-dep_synth/lig_dom"/>
</dbReference>
<accession>A0A849ADG2</accession>